<dbReference type="EMBL" id="JFHN01000050">
    <property type="protein sequence ID" value="EXU75210.1"/>
    <property type="molecule type" value="Genomic_DNA"/>
</dbReference>
<gene>
    <name evidence="1" type="ORF">BG55_12235</name>
</gene>
<dbReference type="PATRIC" id="fig|69222.5.peg.2520"/>
<reference evidence="1 2" key="1">
    <citation type="submission" date="2014-02" db="EMBL/GenBank/DDBJ databases">
        <title>Draft genome of Erwinia mallotivora strain BT-MARDI, a papaya dieback pathogen.</title>
        <authorList>
            <person name="Redzuan R."/>
            <person name="Abu Bakar N."/>
            <person name="Badrun R."/>
            <person name="Mohd Raih M.F."/>
            <person name="Rozano L."/>
            <person name="Mat Amin N."/>
        </authorList>
    </citation>
    <scope>NUCLEOTIDE SEQUENCE [LARGE SCALE GENOMIC DNA]</scope>
    <source>
        <strain evidence="1 2">BT-MARDI</strain>
    </source>
</reference>
<dbReference type="AlphaFoldDB" id="A0A014NN32"/>
<protein>
    <recommendedName>
        <fullName evidence="3">Glycerophosphodiester phosphodiesterase</fullName>
    </recommendedName>
</protein>
<evidence type="ECO:0008006" key="3">
    <source>
        <dbReference type="Google" id="ProtNLM"/>
    </source>
</evidence>
<dbReference type="OrthoDB" id="9810159at2"/>
<dbReference type="Proteomes" id="UP000019918">
    <property type="component" value="Unassembled WGS sequence"/>
</dbReference>
<keyword evidence="2" id="KW-1185">Reference proteome</keyword>
<comment type="caution">
    <text evidence="1">The sequence shown here is derived from an EMBL/GenBank/DDBJ whole genome shotgun (WGS) entry which is preliminary data.</text>
</comment>
<dbReference type="STRING" id="69222.BG55_12235"/>
<name>A0A014NN32_9GAMM</name>
<sequence length="201" mass="22852">MNLIAHRRNTISELISTDHKYGVEVDIRSHGQKMIIGHDPFADGAFFDEWIDAYQHGTLILNVKEEGLEARLIALMAEKGITDYFFLDQSFPFLIKWSNQGESRCAVRVSEFESIETALTLAGKVEWVWVDCFTRFPLSEEDGQRLKKAGFRLCIVSPELQGRDAATEIPAMAALMKARNIHFDAVCTKRPDLWEGTELTQ</sequence>
<organism evidence="1 2">
    <name type="scientific">Erwinia mallotivora</name>
    <dbReference type="NCBI Taxonomy" id="69222"/>
    <lineage>
        <taxon>Bacteria</taxon>
        <taxon>Pseudomonadati</taxon>
        <taxon>Pseudomonadota</taxon>
        <taxon>Gammaproteobacteria</taxon>
        <taxon>Enterobacterales</taxon>
        <taxon>Erwiniaceae</taxon>
        <taxon>Erwinia</taxon>
    </lineage>
</organism>
<dbReference type="RefSeq" id="WP_034937743.1">
    <property type="nucleotide sequence ID" value="NZ_JBHLYB010000012.1"/>
</dbReference>
<evidence type="ECO:0000313" key="1">
    <source>
        <dbReference type="EMBL" id="EXU75210.1"/>
    </source>
</evidence>
<accession>A0A014NN32</accession>
<dbReference type="CDD" id="cd08584">
    <property type="entry name" value="PI-PLCc_GDPD_SF_unchar2"/>
    <property type="match status" value="1"/>
</dbReference>
<evidence type="ECO:0000313" key="2">
    <source>
        <dbReference type="Proteomes" id="UP000019918"/>
    </source>
</evidence>
<proteinExistence type="predicted"/>